<dbReference type="Gene3D" id="1.10.1330.10">
    <property type="entry name" value="Dockerin domain"/>
    <property type="match status" value="1"/>
</dbReference>
<keyword evidence="1" id="KW-0732">Signal</keyword>
<evidence type="ECO:0000256" key="2">
    <source>
        <dbReference type="ARBA" id="ARBA00022737"/>
    </source>
</evidence>
<dbReference type="PANTHER" id="PTHR46682:SF1">
    <property type="entry name" value="ADHESION G-PROTEIN COUPLED RECEPTOR V1"/>
    <property type="match status" value="1"/>
</dbReference>
<sequence length="950" mass="99743">MKSIAFGVWPINQFALWALRQCRGAVEPHRAQHGRLTRKRARQPIHVRRLSAECLETRRLLAVISIAADNADRDEEDSGVTPFTFEISRIGDTTNSATVDYSVFGSGQNPANVVDFNGNVLPTGQIIFFAGQSSRTLTVNISGDRIIESDETFTVNLSNPSDDSTFATASAIGTIRDDDAPPPSTLSIVADNADRNEGVSGITPFTFTVARTGDLSGSTTVEYDVLGSGSQPANVDDFNGNALPSGQVVFFAGQASRTVTINVSGDSIVEDDESFIVTLSNPSGSAIIEDESATGIIRDDDQPLAASLEIVSTNADRQEGDTGFTPFIFTVTRDGNTTNSTTVDYSVVGTGSNPANIDDFNGSVLPNGQVTFFSGQVSQTITINVTGDLINESDETFTVMLSNPSGQADIANGTATGTIRNDDQTAPPSLAIVATNADRDEGDDGIINFQFTVTRDGDTSGVVLASYDVIGSGTNPANAADFSEGSLPSGSVVFADGESTQTISIPVRGDLSLEPDETFLVALSNPTAGASISSASANGIIRNDDSAAVAQLAIAPVNADRPEGDFGTTLYTFNVTRSGLTSGITLVSYAVSSTGSNPADPNDFFQGIFPSGNVQFNDGEVSKSISIPVLGDGTNEFDESFLVTLGNPTGGATIVDADATGIIRDDDDSTPGNSDVNIIHPNSVVQNHIVPASNFANAIIFRALQGTTLSVEPLGFNLDDGMIRILDADNNSIGSQTGDLTTAGLINGQTYAVVFPSQSIQRQYSIESSSGSGAVTTQAYSNLFSPTDSTADGSVTALDALVVINYLNEFGSGTLNGAANDDYYLDVNRDNTVTALDALIVINRLNESSGLSEQVVSQGEPIVVAPAPASNVDSYLASREQEYTRHDRAVNELFNDVGSTPQPFGKFDNPIESLAQPLTATEPQIHDFAFVDGDLEGDLPVSVDKRMLVQ</sequence>
<dbReference type="SUPFAM" id="SSF141072">
    <property type="entry name" value="CalX-like"/>
    <property type="match status" value="5"/>
</dbReference>
<evidence type="ECO:0000313" key="5">
    <source>
        <dbReference type="EMBL" id="TWU01536.1"/>
    </source>
</evidence>
<dbReference type="PANTHER" id="PTHR46682">
    <property type="entry name" value="ADHESION G-PROTEIN COUPLED RECEPTOR V1"/>
    <property type="match status" value="1"/>
</dbReference>
<evidence type="ECO:0000313" key="6">
    <source>
        <dbReference type="Proteomes" id="UP000316213"/>
    </source>
</evidence>
<dbReference type="Proteomes" id="UP000316213">
    <property type="component" value="Unassembled WGS sequence"/>
</dbReference>
<dbReference type="InterPro" id="IPR038081">
    <property type="entry name" value="CalX-like_sf"/>
</dbReference>
<keyword evidence="6" id="KW-1185">Reference proteome</keyword>
<dbReference type="GO" id="GO:0004930">
    <property type="term" value="F:G protein-coupled receptor activity"/>
    <property type="evidence" value="ECO:0007669"/>
    <property type="project" value="InterPro"/>
</dbReference>
<dbReference type="Gene3D" id="2.60.40.2030">
    <property type="match status" value="5"/>
</dbReference>
<comment type="caution">
    <text evidence="5">The sequence shown here is derived from an EMBL/GenBank/DDBJ whole genome shotgun (WGS) entry which is preliminary data.</text>
</comment>
<reference evidence="5 6" key="1">
    <citation type="submission" date="2019-02" db="EMBL/GenBank/DDBJ databases">
        <title>Deep-cultivation of Planctomycetes and their phenomic and genomic characterization uncovers novel biology.</title>
        <authorList>
            <person name="Wiegand S."/>
            <person name="Jogler M."/>
            <person name="Boedeker C."/>
            <person name="Pinto D."/>
            <person name="Vollmers J."/>
            <person name="Rivas-Marin E."/>
            <person name="Kohn T."/>
            <person name="Peeters S.H."/>
            <person name="Heuer A."/>
            <person name="Rast P."/>
            <person name="Oberbeckmann S."/>
            <person name="Bunk B."/>
            <person name="Jeske O."/>
            <person name="Meyerdierks A."/>
            <person name="Storesund J.E."/>
            <person name="Kallscheuer N."/>
            <person name="Luecker S."/>
            <person name="Lage O.M."/>
            <person name="Pohl T."/>
            <person name="Merkel B.J."/>
            <person name="Hornburger P."/>
            <person name="Mueller R.-W."/>
            <person name="Bruemmer F."/>
            <person name="Labrenz M."/>
            <person name="Spormann A.M."/>
            <person name="Op Den Camp H."/>
            <person name="Overmann J."/>
            <person name="Amann R."/>
            <person name="Jetten M.S.M."/>
            <person name="Mascher T."/>
            <person name="Medema M.H."/>
            <person name="Devos D.P."/>
            <person name="Kaster A.-K."/>
            <person name="Ovreas L."/>
            <person name="Rohde M."/>
            <person name="Galperin M.Y."/>
            <person name="Jogler C."/>
        </authorList>
    </citation>
    <scope>NUCLEOTIDE SEQUENCE [LARGE SCALE GENOMIC DNA]</scope>
    <source>
        <strain evidence="5 6">Pla100</strain>
    </source>
</reference>
<dbReference type="GO" id="GO:0000272">
    <property type="term" value="P:polysaccharide catabolic process"/>
    <property type="evidence" value="ECO:0007669"/>
    <property type="project" value="InterPro"/>
</dbReference>
<dbReference type="EMBL" id="SJPM01000002">
    <property type="protein sequence ID" value="TWU01536.1"/>
    <property type="molecule type" value="Genomic_DNA"/>
</dbReference>
<accession>A0A5C6AR45</accession>
<gene>
    <name evidence="5" type="ORF">Pla100_12710</name>
</gene>
<dbReference type="InterPro" id="IPR026919">
    <property type="entry name" value="ADGRV1"/>
</dbReference>
<dbReference type="InterPro" id="IPR003644">
    <property type="entry name" value="Calx_beta"/>
</dbReference>
<dbReference type="Pfam" id="PF03160">
    <property type="entry name" value="Calx-beta"/>
    <property type="match status" value="5"/>
</dbReference>
<evidence type="ECO:0000256" key="1">
    <source>
        <dbReference type="ARBA" id="ARBA00022729"/>
    </source>
</evidence>
<organism evidence="5 6">
    <name type="scientific">Neorhodopirellula pilleata</name>
    <dbReference type="NCBI Taxonomy" id="2714738"/>
    <lineage>
        <taxon>Bacteria</taxon>
        <taxon>Pseudomonadati</taxon>
        <taxon>Planctomycetota</taxon>
        <taxon>Planctomycetia</taxon>
        <taxon>Pirellulales</taxon>
        <taxon>Pirellulaceae</taxon>
        <taxon>Neorhodopirellula</taxon>
    </lineage>
</organism>
<keyword evidence="3" id="KW-0106">Calcium</keyword>
<keyword evidence="2" id="KW-0677">Repeat</keyword>
<feature type="domain" description="Calx-beta" evidence="4">
    <location>
        <begin position="415"/>
        <end position="524"/>
    </location>
</feature>
<dbReference type="CDD" id="cd14256">
    <property type="entry name" value="Dockerin_I"/>
    <property type="match status" value="1"/>
</dbReference>
<protein>
    <submittedName>
        <fullName evidence="5">Calx-beta domain protein</fullName>
    </submittedName>
</protein>
<proteinExistence type="predicted"/>
<dbReference type="SMART" id="SM00237">
    <property type="entry name" value="Calx_beta"/>
    <property type="match status" value="4"/>
</dbReference>
<name>A0A5C6AR45_9BACT</name>
<dbReference type="Pfam" id="PF00404">
    <property type="entry name" value="Dockerin_1"/>
    <property type="match status" value="1"/>
</dbReference>
<dbReference type="AlphaFoldDB" id="A0A5C6AR45"/>
<feature type="domain" description="Calx-beta" evidence="4">
    <location>
        <begin position="171"/>
        <end position="280"/>
    </location>
</feature>
<dbReference type="InterPro" id="IPR036439">
    <property type="entry name" value="Dockerin_dom_sf"/>
</dbReference>
<evidence type="ECO:0000259" key="4">
    <source>
        <dbReference type="SMART" id="SM00237"/>
    </source>
</evidence>
<feature type="domain" description="Calx-beta" evidence="4">
    <location>
        <begin position="293"/>
        <end position="402"/>
    </location>
</feature>
<dbReference type="InterPro" id="IPR002105">
    <property type="entry name" value="Dockerin_1_rpt"/>
</dbReference>
<dbReference type="GO" id="GO:0016020">
    <property type="term" value="C:membrane"/>
    <property type="evidence" value="ECO:0007669"/>
    <property type="project" value="InterPro"/>
</dbReference>
<feature type="domain" description="Calx-beta" evidence="4">
    <location>
        <begin position="537"/>
        <end position="646"/>
    </location>
</feature>
<dbReference type="SUPFAM" id="SSF63446">
    <property type="entry name" value="Type I dockerin domain"/>
    <property type="match status" value="1"/>
</dbReference>
<dbReference type="GO" id="GO:0004553">
    <property type="term" value="F:hydrolase activity, hydrolyzing O-glycosyl compounds"/>
    <property type="evidence" value="ECO:0007669"/>
    <property type="project" value="InterPro"/>
</dbReference>
<dbReference type="OrthoDB" id="282736at2"/>
<evidence type="ECO:0000256" key="3">
    <source>
        <dbReference type="ARBA" id="ARBA00022837"/>
    </source>
</evidence>